<keyword evidence="6" id="KW-1185">Reference proteome</keyword>
<accession>A0A9N9X3C8</accession>
<dbReference type="OrthoDB" id="676979at2759"/>
<dbReference type="PROSITE" id="PS51450">
    <property type="entry name" value="LRR"/>
    <property type="match status" value="1"/>
</dbReference>
<proteinExistence type="predicted"/>
<feature type="chain" id="PRO_5040323929" evidence="4">
    <location>
        <begin position="22"/>
        <end position="715"/>
    </location>
</feature>
<evidence type="ECO:0000313" key="6">
    <source>
        <dbReference type="Proteomes" id="UP001153737"/>
    </source>
</evidence>
<dbReference type="InterPro" id="IPR050541">
    <property type="entry name" value="LRR_TM_domain-containing"/>
</dbReference>
<feature type="signal peptide" evidence="4">
    <location>
        <begin position="1"/>
        <end position="21"/>
    </location>
</feature>
<evidence type="ECO:0000256" key="4">
    <source>
        <dbReference type="SAM" id="SignalP"/>
    </source>
</evidence>
<name>A0A9N9X3C8_PHACE</name>
<dbReference type="SMART" id="SM00369">
    <property type="entry name" value="LRR_TYP"/>
    <property type="match status" value="7"/>
</dbReference>
<dbReference type="InterPro" id="IPR026906">
    <property type="entry name" value="LRR_5"/>
</dbReference>
<reference evidence="5" key="2">
    <citation type="submission" date="2022-10" db="EMBL/GenBank/DDBJ databases">
        <authorList>
            <consortium name="ENA_rothamsted_submissions"/>
            <consortium name="culmorum"/>
            <person name="King R."/>
        </authorList>
    </citation>
    <scope>NUCLEOTIDE SEQUENCE</scope>
</reference>
<evidence type="ECO:0000256" key="3">
    <source>
        <dbReference type="ARBA" id="ARBA00022737"/>
    </source>
</evidence>
<sequence length="715" mass="82772">MIRVCLFTFIFVAHRLSTIKTEECYPTVKRIYNSYSFNHTLVFIIGENPHFDVRGFPITRCLDQKQFRTEVISIHVLGLSRLYKGSMRNFPKLRTIYVASNLEEIDPQAFFNVPRLEEIIMRYSKLKTIQKEDSEDTKKIAVFLSICGSATFERAHSLALPTEVEDLTSKDVMEKLNAHFYPKKSEMVGRFRFHRREQGPDETISSYIDRLVCGVKDETLQRRLLDESCQTFGNAEKIALAHKAAVRNVLELIEPDTSYTNQWTRIEQNIIVFECKDLSPWDDDKSMVIAITRLSPSKMDCEPIDIKNNPSECKNLSPWDDDKSMVIAITRGYVVIGCLEPEEFDGTEIIEAKINLGILRLGKESIRNLPKLMKIQISARYLEKVEPKAFKNLPGLKELYITNTKLEDIQRELINNIKIAEEKSETWFRVNNLELNKNKTQHIIFTSNTQEANGNSVKLLGITLMMDDKLNWSTHTEQLYVFNIIPSITTLLLNGNKIDFIASGSFSNLEKLDTINLSDNSLMVWNAEWFENCKALRIMDFSNNKIPNIPRRAFAELPRLKNISFENNEITTIQTDSFRNLENLTSLNLAHNRLTIIDEKAFPNSIYIHTLRIHSNYLNYLPNQLLRKLSVREIFLDYNPWKCSCLDVLNYWMFFTNARPQMVPGCKSPFAPICAVSRRYTKTCRESVEEDLTLRYIGLLNSLPQPLGKRCARLD</sequence>
<dbReference type="Pfam" id="PF13855">
    <property type="entry name" value="LRR_8"/>
    <property type="match status" value="1"/>
</dbReference>
<dbReference type="Proteomes" id="UP001153737">
    <property type="component" value="Chromosome 4"/>
</dbReference>
<keyword evidence="2 4" id="KW-0732">Signal</keyword>
<dbReference type="GO" id="GO:0005886">
    <property type="term" value="C:plasma membrane"/>
    <property type="evidence" value="ECO:0007669"/>
    <property type="project" value="TreeGrafter"/>
</dbReference>
<dbReference type="InterPro" id="IPR032675">
    <property type="entry name" value="LRR_dom_sf"/>
</dbReference>
<evidence type="ECO:0000313" key="5">
    <source>
        <dbReference type="EMBL" id="CAG9820407.1"/>
    </source>
</evidence>
<dbReference type="SUPFAM" id="SSF52058">
    <property type="entry name" value="L domain-like"/>
    <property type="match status" value="1"/>
</dbReference>
<protein>
    <submittedName>
        <fullName evidence="5">Uncharacterized protein</fullName>
    </submittedName>
</protein>
<dbReference type="Pfam" id="PF13306">
    <property type="entry name" value="LRR_5"/>
    <property type="match status" value="2"/>
</dbReference>
<dbReference type="Gene3D" id="3.80.10.10">
    <property type="entry name" value="Ribonuclease Inhibitor"/>
    <property type="match status" value="4"/>
</dbReference>
<dbReference type="AlphaFoldDB" id="A0A9N9X3C8"/>
<dbReference type="PANTHER" id="PTHR24369">
    <property type="entry name" value="ANTIGEN BSP, PUTATIVE-RELATED"/>
    <property type="match status" value="1"/>
</dbReference>
<dbReference type="InterPro" id="IPR003591">
    <property type="entry name" value="Leu-rich_rpt_typical-subtyp"/>
</dbReference>
<dbReference type="InterPro" id="IPR001611">
    <property type="entry name" value="Leu-rich_rpt"/>
</dbReference>
<evidence type="ECO:0000256" key="1">
    <source>
        <dbReference type="ARBA" id="ARBA00022614"/>
    </source>
</evidence>
<keyword evidence="1" id="KW-0433">Leucine-rich repeat</keyword>
<evidence type="ECO:0000256" key="2">
    <source>
        <dbReference type="ARBA" id="ARBA00022729"/>
    </source>
</evidence>
<dbReference type="EMBL" id="OU896710">
    <property type="protein sequence ID" value="CAG9820407.1"/>
    <property type="molecule type" value="Genomic_DNA"/>
</dbReference>
<reference evidence="5" key="1">
    <citation type="submission" date="2022-01" db="EMBL/GenBank/DDBJ databases">
        <authorList>
            <person name="King R."/>
        </authorList>
    </citation>
    <scope>NUCLEOTIDE SEQUENCE</scope>
</reference>
<organism evidence="5 6">
    <name type="scientific">Phaedon cochleariae</name>
    <name type="common">Mustard beetle</name>
    <dbReference type="NCBI Taxonomy" id="80249"/>
    <lineage>
        <taxon>Eukaryota</taxon>
        <taxon>Metazoa</taxon>
        <taxon>Ecdysozoa</taxon>
        <taxon>Arthropoda</taxon>
        <taxon>Hexapoda</taxon>
        <taxon>Insecta</taxon>
        <taxon>Pterygota</taxon>
        <taxon>Neoptera</taxon>
        <taxon>Endopterygota</taxon>
        <taxon>Coleoptera</taxon>
        <taxon>Polyphaga</taxon>
        <taxon>Cucujiformia</taxon>
        <taxon>Chrysomeloidea</taxon>
        <taxon>Chrysomelidae</taxon>
        <taxon>Chrysomelinae</taxon>
        <taxon>Chrysomelini</taxon>
        <taxon>Phaedon</taxon>
    </lineage>
</organism>
<dbReference type="PANTHER" id="PTHR24369:SF210">
    <property type="entry name" value="CHAOPTIN-RELATED"/>
    <property type="match status" value="1"/>
</dbReference>
<gene>
    <name evidence="5" type="ORF">PHAECO_LOCUS8495</name>
</gene>
<keyword evidence="3" id="KW-0677">Repeat</keyword>